<dbReference type="KEGG" id="cprv:CYPRO_2474"/>
<evidence type="ECO:0000313" key="1">
    <source>
        <dbReference type="EMBL" id="AXJ01716.1"/>
    </source>
</evidence>
<organism evidence="1 2">
    <name type="scientific">Cyclonatronum proteinivorum</name>
    <dbReference type="NCBI Taxonomy" id="1457365"/>
    <lineage>
        <taxon>Bacteria</taxon>
        <taxon>Pseudomonadati</taxon>
        <taxon>Balneolota</taxon>
        <taxon>Balneolia</taxon>
        <taxon>Balneolales</taxon>
        <taxon>Cyclonatronaceae</taxon>
        <taxon>Cyclonatronum</taxon>
    </lineage>
</organism>
<dbReference type="GO" id="GO:0005524">
    <property type="term" value="F:ATP binding"/>
    <property type="evidence" value="ECO:0007669"/>
    <property type="project" value="InterPro"/>
</dbReference>
<dbReference type="AlphaFoldDB" id="A0A345UML4"/>
<dbReference type="GO" id="GO:0009432">
    <property type="term" value="P:SOS response"/>
    <property type="evidence" value="ECO:0007669"/>
    <property type="project" value="TreeGrafter"/>
</dbReference>
<evidence type="ECO:0000313" key="2">
    <source>
        <dbReference type="Proteomes" id="UP000254808"/>
    </source>
</evidence>
<dbReference type="InterPro" id="IPR013815">
    <property type="entry name" value="ATP_grasp_subdomain_1"/>
</dbReference>
<dbReference type="OrthoDB" id="1704979at2"/>
<dbReference type="RefSeq" id="WP_114984874.1">
    <property type="nucleotide sequence ID" value="NZ_CP027806.1"/>
</dbReference>
<protein>
    <recommendedName>
        <fullName evidence="3">ATP-grasp domain-containing protein</fullName>
    </recommendedName>
</protein>
<name>A0A345UML4_9BACT</name>
<dbReference type="Proteomes" id="UP000254808">
    <property type="component" value="Chromosome"/>
</dbReference>
<accession>A0A345UML4</accession>
<gene>
    <name evidence="1" type="ORF">CYPRO_2474</name>
</gene>
<dbReference type="GO" id="GO:0018169">
    <property type="term" value="F:ribosomal S6-glutamic acid ligase activity"/>
    <property type="evidence" value="ECO:0007669"/>
    <property type="project" value="TreeGrafter"/>
</dbReference>
<evidence type="ECO:0008006" key="3">
    <source>
        <dbReference type="Google" id="ProtNLM"/>
    </source>
</evidence>
<dbReference type="Gene3D" id="3.30.470.20">
    <property type="entry name" value="ATP-grasp fold, B domain"/>
    <property type="match status" value="1"/>
</dbReference>
<keyword evidence="2" id="KW-1185">Reference proteome</keyword>
<reference evidence="1 2" key="1">
    <citation type="submission" date="2018-03" db="EMBL/GenBank/DDBJ databases">
        <title>Phenotypic and genomic properties of Cyclonatronum proteinivorum gen. nov., sp. nov., a haloalkaliphilic bacteroidete from soda lakes possessing Na+-translocating rhodopsin.</title>
        <authorList>
            <person name="Toshchakov S.V."/>
            <person name="Korzhenkov A."/>
            <person name="Samarov N.I."/>
            <person name="Kublanov I.V."/>
            <person name="Muntyan M.S."/>
            <person name="Sorokin D.Y."/>
        </authorList>
    </citation>
    <scope>NUCLEOTIDE SEQUENCE [LARGE SCALE GENOMIC DNA]</scope>
    <source>
        <strain evidence="1 2">Omega</strain>
    </source>
</reference>
<dbReference type="GO" id="GO:0005737">
    <property type="term" value="C:cytoplasm"/>
    <property type="evidence" value="ECO:0007669"/>
    <property type="project" value="TreeGrafter"/>
</dbReference>
<sequence length="348" mass="40337">MKIAIHQNKKVYDHSTQWMYEWIRYCEENKLTYEIVDAYANGFLEKIRGFDVFLWSFSNYSLQDMQFARSILHAASEAGVRVFPDFSTGWHFDDKIAEYYWLQAAHAPVPESWVFYTREDALLWASQEANWPVVAKLKTGSGSNNVKMIRSAGQAKSYINRMFSRGFRNVPGVLFKTASNVKSSRNWETVVKRFKRIPDFIGTWQRARMLPKERGYVLFQEFIPNDGYDLKVAVVGDKLSFFARHIRKGDFRASGGADFYYDQSLMTDQIRETAFEVAQQLRFQSMGFDFVVDKQTGQGKIIEMSYGFSWQALLGAGGYWDREHNWHDEPLNAPVEALKNLIQAGDQA</sequence>
<dbReference type="PANTHER" id="PTHR21621">
    <property type="entry name" value="RIBOSOMAL PROTEIN S6 MODIFICATION PROTEIN"/>
    <property type="match status" value="1"/>
</dbReference>
<proteinExistence type="predicted"/>
<dbReference type="Gene3D" id="3.30.1490.20">
    <property type="entry name" value="ATP-grasp fold, A domain"/>
    <property type="match status" value="1"/>
</dbReference>
<dbReference type="SUPFAM" id="SSF56059">
    <property type="entry name" value="Glutathione synthetase ATP-binding domain-like"/>
    <property type="match status" value="1"/>
</dbReference>
<dbReference type="PANTHER" id="PTHR21621:SF0">
    <property type="entry name" value="BETA-CITRYLGLUTAMATE SYNTHASE B-RELATED"/>
    <property type="match status" value="1"/>
</dbReference>
<dbReference type="EMBL" id="CP027806">
    <property type="protein sequence ID" value="AXJ01716.1"/>
    <property type="molecule type" value="Genomic_DNA"/>
</dbReference>